<dbReference type="AlphaFoldDB" id="A0A4Q5LIJ4"/>
<keyword evidence="2" id="KW-0472">Membrane</keyword>
<accession>A0A4Q5LIJ4</accession>
<organism evidence="4 5">
    <name type="scientific">Hymenobacter persicinus</name>
    <dbReference type="NCBI Taxonomy" id="2025506"/>
    <lineage>
        <taxon>Bacteria</taxon>
        <taxon>Pseudomonadati</taxon>
        <taxon>Bacteroidota</taxon>
        <taxon>Cytophagia</taxon>
        <taxon>Cytophagales</taxon>
        <taxon>Hymenobacteraceae</taxon>
        <taxon>Hymenobacter</taxon>
    </lineage>
</organism>
<evidence type="ECO:0000256" key="2">
    <source>
        <dbReference type="SAM" id="Phobius"/>
    </source>
</evidence>
<name>A0A4Q5LIJ4_9BACT</name>
<gene>
    <name evidence="4" type="ORF">EWM57_03805</name>
</gene>
<evidence type="ECO:0000259" key="3">
    <source>
        <dbReference type="Pfam" id="PF13568"/>
    </source>
</evidence>
<dbReference type="OrthoDB" id="863638at2"/>
<feature type="compositionally biased region" description="Polar residues" evidence="1">
    <location>
        <begin position="253"/>
        <end position="266"/>
    </location>
</feature>
<keyword evidence="2" id="KW-0812">Transmembrane</keyword>
<sequence length="527" mass="56815">MTDHESEKFYQDLRRKLDGYGSAPPEAVWAGIRAQVPARRPRRYRPLLLLLLLGTLVIGLTFGPSQWLRLIEPAEPGQAARISSTTPLASPAAQQNRAPGLPAPAGAGSTTATEPAAAATSSALAVTSTAPLAATSGKALASGQRNIVAGPGRTGRLLLAADSRRSKRLARKYGESSAAQTGSSEELASAEMGRSRRKMSRSARLLATSRSRQRALGLEITGSRTSHSEALGRVMRRRRAAGRAVAGPEVDATESSLGETSQNTTSGRRRTRQPKISNAPLALLVVRPAVEEAAEPEVHATKRRPRKRPTKQELRLRNWSAQVLVGSGLTYRVLGGTPTQLETLERPSLGFSGQATATYAFSRQLAVAVGLGYAEYATALHYQLQKKTLETVEQKDFRDVYRFLTVPVQAQLTLGGNARWRYGVLGGGTLALLTGARTTEGSACNCQQTQWTSDAVNLPFNRTNLQLTGGAFASYQFGLGQWLTIRPQGQIFLNSLTTPASTRADRRPWSLGVQAGYSWDLDPRNKH</sequence>
<keyword evidence="2" id="KW-1133">Transmembrane helix</keyword>
<dbReference type="Pfam" id="PF13568">
    <property type="entry name" value="OMP_b-brl_2"/>
    <property type="match status" value="1"/>
</dbReference>
<keyword evidence="5" id="KW-1185">Reference proteome</keyword>
<feature type="region of interest" description="Disordered" evidence="1">
    <location>
        <begin position="81"/>
        <end position="114"/>
    </location>
</feature>
<feature type="domain" description="Outer membrane protein beta-barrel" evidence="3">
    <location>
        <begin position="340"/>
        <end position="479"/>
    </location>
</feature>
<feature type="compositionally biased region" description="Polar residues" evidence="1">
    <location>
        <begin position="177"/>
        <end position="186"/>
    </location>
</feature>
<feature type="region of interest" description="Disordered" evidence="1">
    <location>
        <begin position="170"/>
        <end position="276"/>
    </location>
</feature>
<feature type="region of interest" description="Disordered" evidence="1">
    <location>
        <begin position="294"/>
        <end position="313"/>
    </location>
</feature>
<dbReference type="RefSeq" id="WP_129919804.1">
    <property type="nucleotide sequence ID" value="NZ_SEWE01000005.1"/>
</dbReference>
<protein>
    <submittedName>
        <fullName evidence="4">PorT family protein</fullName>
    </submittedName>
</protein>
<dbReference type="Proteomes" id="UP000294155">
    <property type="component" value="Unassembled WGS sequence"/>
</dbReference>
<proteinExistence type="predicted"/>
<evidence type="ECO:0000313" key="5">
    <source>
        <dbReference type="Proteomes" id="UP000294155"/>
    </source>
</evidence>
<dbReference type="InterPro" id="IPR025665">
    <property type="entry name" value="Beta-barrel_OMP_2"/>
</dbReference>
<feature type="transmembrane region" description="Helical" evidence="2">
    <location>
        <begin position="47"/>
        <end position="68"/>
    </location>
</feature>
<evidence type="ECO:0000256" key="1">
    <source>
        <dbReference type="SAM" id="MobiDB-lite"/>
    </source>
</evidence>
<comment type="caution">
    <text evidence="4">The sequence shown here is derived from an EMBL/GenBank/DDBJ whole genome shotgun (WGS) entry which is preliminary data.</text>
</comment>
<feature type="compositionally biased region" description="Polar residues" evidence="1">
    <location>
        <begin position="81"/>
        <end position="97"/>
    </location>
</feature>
<feature type="compositionally biased region" description="Low complexity" evidence="1">
    <location>
        <begin position="202"/>
        <end position="216"/>
    </location>
</feature>
<dbReference type="EMBL" id="SEWE01000005">
    <property type="protein sequence ID" value="RYU82822.1"/>
    <property type="molecule type" value="Genomic_DNA"/>
</dbReference>
<evidence type="ECO:0000313" key="4">
    <source>
        <dbReference type="EMBL" id="RYU82822.1"/>
    </source>
</evidence>
<feature type="compositionally biased region" description="Low complexity" evidence="1">
    <location>
        <begin position="98"/>
        <end position="114"/>
    </location>
</feature>
<reference evidence="4 5" key="1">
    <citation type="submission" date="2019-02" db="EMBL/GenBank/DDBJ databases">
        <title>Bacterial novel species isolated from soil.</title>
        <authorList>
            <person name="Jung H.-Y."/>
        </authorList>
    </citation>
    <scope>NUCLEOTIDE SEQUENCE [LARGE SCALE GENOMIC DNA]</scope>
    <source>
        <strain evidence="4 5">1-3-3-3</strain>
    </source>
</reference>